<evidence type="ECO:0000313" key="7">
    <source>
        <dbReference type="Proteomes" id="UP000030302"/>
    </source>
</evidence>
<dbReference type="InterPro" id="IPR012997">
    <property type="entry name" value="RplA"/>
</dbReference>
<comment type="function">
    <text evidence="3">Lytic transglycosylase with a strong preference for naked glycan strands that lack stem peptides.</text>
</comment>
<name>A0A0A1FB10_9BURK</name>
<dbReference type="AlphaFoldDB" id="A0A0A1FB10"/>
<evidence type="ECO:0000313" key="6">
    <source>
        <dbReference type="EMBL" id="AIY41701.1"/>
    </source>
</evidence>
<dbReference type="RefSeq" id="WP_052135131.1">
    <property type="nucleotide sequence ID" value="NZ_CP009962.1"/>
</dbReference>
<evidence type="ECO:0000256" key="1">
    <source>
        <dbReference type="ARBA" id="ARBA00023239"/>
    </source>
</evidence>
<proteinExistence type="inferred from homology"/>
<dbReference type="STRING" id="279058.LT85_2543"/>
<gene>
    <name evidence="3" type="primary">rlpA</name>
    <name evidence="6" type="ORF">LT85_2543</name>
</gene>
<dbReference type="KEGG" id="care:LT85_2543"/>
<dbReference type="GO" id="GO:0071555">
    <property type="term" value="P:cell wall organization"/>
    <property type="evidence" value="ECO:0007669"/>
    <property type="project" value="UniProtKB-KW"/>
</dbReference>
<dbReference type="OrthoDB" id="9779128at2"/>
<dbReference type="CDD" id="cd22268">
    <property type="entry name" value="DPBB_RlpA-like"/>
    <property type="match status" value="1"/>
</dbReference>
<evidence type="ECO:0000256" key="4">
    <source>
        <dbReference type="RuleBase" id="RU003495"/>
    </source>
</evidence>
<dbReference type="Pfam" id="PF03330">
    <property type="entry name" value="DPBB_1"/>
    <property type="match status" value="1"/>
</dbReference>
<accession>A0A0A1FB10</accession>
<organism evidence="6 7">
    <name type="scientific">Collimonas arenae</name>
    <dbReference type="NCBI Taxonomy" id="279058"/>
    <lineage>
        <taxon>Bacteria</taxon>
        <taxon>Pseudomonadati</taxon>
        <taxon>Pseudomonadota</taxon>
        <taxon>Betaproteobacteria</taxon>
        <taxon>Burkholderiales</taxon>
        <taxon>Oxalobacteraceae</taxon>
        <taxon>Collimonas</taxon>
    </lineage>
</organism>
<feature type="domain" description="RlpA-like protein double-psi beta-barrel" evidence="5">
    <location>
        <begin position="23"/>
        <end position="111"/>
    </location>
</feature>
<keyword evidence="1 3" id="KW-0456">Lyase</keyword>
<dbReference type="EC" id="4.2.2.-" evidence="3"/>
<evidence type="ECO:0000259" key="5">
    <source>
        <dbReference type="Pfam" id="PF03330"/>
    </source>
</evidence>
<comment type="similarity">
    <text evidence="3 4">Belongs to the RlpA family.</text>
</comment>
<dbReference type="PANTHER" id="PTHR34183">
    <property type="entry name" value="ENDOLYTIC PEPTIDOGLYCAN TRANSGLYCOSYLASE RLPA"/>
    <property type="match status" value="1"/>
</dbReference>
<protein>
    <recommendedName>
        <fullName evidence="3">Endolytic peptidoglycan transglycosylase RlpA</fullName>
        <ecNumber evidence="3">4.2.2.-</ecNumber>
    </recommendedName>
</protein>
<evidence type="ECO:0000256" key="2">
    <source>
        <dbReference type="ARBA" id="ARBA00023316"/>
    </source>
</evidence>
<keyword evidence="7" id="KW-1185">Reference proteome</keyword>
<dbReference type="SUPFAM" id="SSF50685">
    <property type="entry name" value="Barwin-like endoglucanases"/>
    <property type="match status" value="1"/>
</dbReference>
<keyword evidence="6" id="KW-0449">Lipoprotein</keyword>
<dbReference type="Gene3D" id="2.40.40.10">
    <property type="entry name" value="RlpA-like domain"/>
    <property type="match status" value="1"/>
</dbReference>
<dbReference type="EMBL" id="CP009962">
    <property type="protein sequence ID" value="AIY41701.1"/>
    <property type="molecule type" value="Genomic_DNA"/>
</dbReference>
<dbReference type="InterPro" id="IPR034718">
    <property type="entry name" value="RlpA"/>
</dbReference>
<dbReference type="InterPro" id="IPR009009">
    <property type="entry name" value="RlpA-like_DPBB"/>
</dbReference>
<dbReference type="Proteomes" id="UP000030302">
    <property type="component" value="Chromosome"/>
</dbReference>
<sequence>MPSKDTHPDSDVGPPASLGIFIERGKASWYGAGFKGHKMANGGRYNMYAMTAAHPNLPLQTWVLVHNLRNNKTVILQVTDRGPYTGKRILDVSYAAAKQLDFIAKGTTEVEIYKLDNNHGKQLDSDIRLQ</sequence>
<reference evidence="7" key="1">
    <citation type="journal article" date="2014" name="Soil Biol. Biochem.">
        <title>Structure and function of bacterial communities in ageing soils: Insights from the Mendocino ecological staircase.</title>
        <authorList>
            <person name="Uroz S."/>
            <person name="Tech J.J."/>
            <person name="Sawaya N.A."/>
            <person name="Frey-Klett P."/>
            <person name="Leveau J.H.J."/>
        </authorList>
    </citation>
    <scope>NUCLEOTIDE SEQUENCE [LARGE SCALE GENOMIC DNA]</scope>
    <source>
        <strain evidence="7">Cal35</strain>
    </source>
</reference>
<dbReference type="HOGENOM" id="CLU_042923_7_2_4"/>
<dbReference type="HAMAP" id="MF_02071">
    <property type="entry name" value="RlpA"/>
    <property type="match status" value="1"/>
</dbReference>
<evidence type="ECO:0000256" key="3">
    <source>
        <dbReference type="HAMAP-Rule" id="MF_02071"/>
    </source>
</evidence>
<dbReference type="InterPro" id="IPR036908">
    <property type="entry name" value="RlpA-like_sf"/>
</dbReference>
<dbReference type="GO" id="GO:0008932">
    <property type="term" value="F:lytic endotransglycosylase activity"/>
    <property type="evidence" value="ECO:0007669"/>
    <property type="project" value="UniProtKB-UniRule"/>
</dbReference>
<dbReference type="PANTHER" id="PTHR34183:SF1">
    <property type="entry name" value="ENDOLYTIC PEPTIDOGLYCAN TRANSGLYCOSYLASE RLPA"/>
    <property type="match status" value="1"/>
</dbReference>
<dbReference type="NCBIfam" id="TIGR00413">
    <property type="entry name" value="rlpA"/>
    <property type="match status" value="1"/>
</dbReference>
<dbReference type="GO" id="GO:0000270">
    <property type="term" value="P:peptidoglycan metabolic process"/>
    <property type="evidence" value="ECO:0007669"/>
    <property type="project" value="UniProtKB-UniRule"/>
</dbReference>
<keyword evidence="2 3" id="KW-0961">Cell wall biogenesis/degradation</keyword>